<dbReference type="InterPro" id="IPR048101">
    <property type="entry name" value="MobP2"/>
</dbReference>
<evidence type="ECO:0000256" key="1">
    <source>
        <dbReference type="SAM" id="MobiDB-lite"/>
    </source>
</evidence>
<dbReference type="Proteomes" id="UP000589521">
    <property type="component" value="Unassembled WGS sequence"/>
</dbReference>
<dbReference type="AlphaFoldDB" id="A0A7Z0M559"/>
<name>A0A7Z0M559_9STRE</name>
<evidence type="ECO:0000313" key="2">
    <source>
        <dbReference type="EMBL" id="NYS95998.1"/>
    </source>
</evidence>
<evidence type="ECO:0000313" key="3">
    <source>
        <dbReference type="Proteomes" id="UP000589521"/>
    </source>
</evidence>
<sequence>MASFSPAVTFMLQYTEPTARYVDYMNRDEAVQLTNELELENRMQGMELLAESEITKIRKDVPELQLNFEDYIGYMNRSYATGKQTEEVTAIFTQDANHLQRSKVSELKEKLNQAYQNGSLLWQGVISFDNQFLAQEGLYDLATGQVDQQAIKAVVREALPKMIAREGLSDSAFWWANIHLNTDNIHVHFGLSEVESNREQIFYRPRGRMEYKGNFSQKTIDRLKSEVFHGLLHENTRSNIIRKEQVLVNLKSQLLDQVFRDNQVRTATEKNFLEQAYNHLPLSKKWRYGSNARDFAVSKFFIDRYIDSYLKHGGKELYQEFLDETRQFLQVYQNVYSADENKSYEKLRQIDGNFVRSEELSKGYQLEKLLAAREFELRERLANKILATFRQEAPRIQEQWVQSNLSTFSQKNQERILKQYPAARIVRTAKDWEKLGYQLKAGEQALQIIKPVYATYDKYGNGLREVSFVEEAVYDIGQMEENIAQKQLGLKDLSVFSRDELKALVDAAKKKPAPSPKEVQELGIFRYALKLSSLEERRGQLLTQQKLLSQVEALDTDKPFVIFKQQQLQEELKLVNLQLIPNYKLSPEDRTLKERLSAKFQDSVTLSIDKAEAGVIQLPIRRLREEMDYAQGLKDEGILLLLQGKSISKKEYLNDLQTHISIFQLKNRIQVRNRKIEAGSDNRELKIENAKAFQELKNLYASLSVNRDQDNQLSAVVSKRMEAQKVFKKENLLQSKGKAQFNPQFLNTLSRSLNSAQRANRRALMERERGDDQERYEQDQERYEQEQEDKEQLL</sequence>
<proteinExistence type="predicted"/>
<protein>
    <recommendedName>
        <fullName evidence="4">ATPase involved in DNA repair</fullName>
    </recommendedName>
</protein>
<dbReference type="InterPro" id="IPR041073">
    <property type="entry name" value="MobL"/>
</dbReference>
<dbReference type="NCBIfam" id="NF041498">
    <property type="entry name" value="MobP2"/>
    <property type="match status" value="1"/>
</dbReference>
<organism evidence="2 3">
    <name type="scientific">Streptococcus danieliae</name>
    <dbReference type="NCBI Taxonomy" id="747656"/>
    <lineage>
        <taxon>Bacteria</taxon>
        <taxon>Bacillati</taxon>
        <taxon>Bacillota</taxon>
        <taxon>Bacilli</taxon>
        <taxon>Lactobacillales</taxon>
        <taxon>Streptococcaceae</taxon>
        <taxon>Streptococcus</taxon>
    </lineage>
</organism>
<evidence type="ECO:0008006" key="4">
    <source>
        <dbReference type="Google" id="ProtNLM"/>
    </source>
</evidence>
<accession>A0A7Z0M559</accession>
<dbReference type="RefSeq" id="WP_179924823.1">
    <property type="nucleotide sequence ID" value="NZ_JACBXX010000066.1"/>
</dbReference>
<feature type="compositionally biased region" description="Basic and acidic residues" evidence="1">
    <location>
        <begin position="763"/>
        <end position="794"/>
    </location>
</feature>
<comment type="caution">
    <text evidence="2">The sequence shown here is derived from an EMBL/GenBank/DDBJ whole genome shotgun (WGS) entry which is preliminary data.</text>
</comment>
<dbReference type="EMBL" id="JACBXX010000066">
    <property type="protein sequence ID" value="NYS95998.1"/>
    <property type="molecule type" value="Genomic_DNA"/>
</dbReference>
<feature type="region of interest" description="Disordered" evidence="1">
    <location>
        <begin position="757"/>
        <end position="794"/>
    </location>
</feature>
<gene>
    <name evidence="2" type="ORF">HZY94_02085</name>
</gene>
<dbReference type="Pfam" id="PF18555">
    <property type="entry name" value="MobL"/>
    <property type="match status" value="1"/>
</dbReference>
<reference evidence="2 3" key="1">
    <citation type="submission" date="2020-07" db="EMBL/GenBank/DDBJ databases">
        <title>MOT database genomes.</title>
        <authorList>
            <person name="Joseph S."/>
            <person name="Aduse-Opoku J."/>
            <person name="Hashim A."/>
            <person name="Wade W."/>
            <person name="Curtis M."/>
        </authorList>
    </citation>
    <scope>NUCLEOTIDE SEQUENCE [LARGE SCALE GENOMIC DNA]</scope>
    <source>
        <strain evidence="2 3">STR</strain>
    </source>
</reference>